<dbReference type="GO" id="GO:0008483">
    <property type="term" value="F:transaminase activity"/>
    <property type="evidence" value="ECO:0007669"/>
    <property type="project" value="UniProtKB-KW"/>
</dbReference>
<evidence type="ECO:0000256" key="3">
    <source>
        <dbReference type="ARBA" id="ARBA00022679"/>
    </source>
</evidence>
<reference evidence="6" key="1">
    <citation type="submission" date="2022-08" db="EMBL/GenBank/DDBJ databases">
        <title>Genomic Encyclopedia of Type Strains, Phase V (KMG-V): Genome sequencing to study the core and pangenomes of soil and plant-associated prokaryotes.</title>
        <authorList>
            <person name="Whitman W."/>
        </authorList>
    </citation>
    <scope>NUCLEOTIDE SEQUENCE</scope>
    <source>
        <strain evidence="6">PS</strain>
    </source>
</reference>
<dbReference type="PANTHER" id="PTHR43488:SF2">
    <property type="entry name" value="GLUTAMATE-PYRUVATE AMINOTRANSFERASE ALAA"/>
    <property type="match status" value="1"/>
</dbReference>
<dbReference type="Pfam" id="PF00155">
    <property type="entry name" value="Aminotran_1_2"/>
    <property type="match status" value="1"/>
</dbReference>
<dbReference type="InterPro" id="IPR015422">
    <property type="entry name" value="PyrdxlP-dep_Trfase_small"/>
</dbReference>
<keyword evidence="2 6" id="KW-0032">Aminotransferase</keyword>
<dbReference type="PANTHER" id="PTHR43488">
    <property type="entry name" value="GLUTAMATE-PYRUVATE AMINOTRANSFERASE ALAA"/>
    <property type="match status" value="1"/>
</dbReference>
<dbReference type="Gene3D" id="3.90.1150.10">
    <property type="entry name" value="Aspartate Aminotransferase, domain 1"/>
    <property type="match status" value="1"/>
</dbReference>
<dbReference type="CDD" id="cd00609">
    <property type="entry name" value="AAT_like"/>
    <property type="match status" value="1"/>
</dbReference>
<evidence type="ECO:0000313" key="7">
    <source>
        <dbReference type="Proteomes" id="UP001140258"/>
    </source>
</evidence>
<name>A0ABT2EV60_METVO</name>
<dbReference type="SUPFAM" id="SSF53383">
    <property type="entry name" value="PLP-dependent transferases"/>
    <property type="match status" value="1"/>
</dbReference>
<dbReference type="RefSeq" id="WP_209590489.1">
    <property type="nucleotide sequence ID" value="NZ_JANUCQ010000001.1"/>
</dbReference>
<dbReference type="InterPro" id="IPR004839">
    <property type="entry name" value="Aminotransferase_I/II_large"/>
</dbReference>
<dbReference type="InterPro" id="IPR051926">
    <property type="entry name" value="Ala_Aminotransferase"/>
</dbReference>
<organism evidence="6 7">
    <name type="scientific">Methanococcus voltae PS</name>
    <dbReference type="NCBI Taxonomy" id="523842"/>
    <lineage>
        <taxon>Archaea</taxon>
        <taxon>Methanobacteriati</taxon>
        <taxon>Methanobacteriota</taxon>
        <taxon>Methanomada group</taxon>
        <taxon>Methanococci</taxon>
        <taxon>Methanococcales</taxon>
        <taxon>Methanococcaceae</taxon>
        <taxon>Methanococcus</taxon>
    </lineage>
</organism>
<dbReference type="InterPro" id="IPR015424">
    <property type="entry name" value="PyrdxlP-dep_Trfase"/>
</dbReference>
<comment type="cofactor">
    <cofactor evidence="1">
        <name>pyridoxal 5'-phosphate</name>
        <dbReference type="ChEBI" id="CHEBI:597326"/>
    </cofactor>
</comment>
<keyword evidence="7" id="KW-1185">Reference proteome</keyword>
<keyword evidence="3" id="KW-0808">Transferase</keyword>
<gene>
    <name evidence="6" type="ORF">M2325_000408</name>
</gene>
<feature type="domain" description="Aminotransferase class I/classII large" evidence="5">
    <location>
        <begin position="46"/>
        <end position="415"/>
    </location>
</feature>
<evidence type="ECO:0000256" key="4">
    <source>
        <dbReference type="ARBA" id="ARBA00022898"/>
    </source>
</evidence>
<dbReference type="NCBIfam" id="NF005334">
    <property type="entry name" value="PRK06855.1"/>
    <property type="match status" value="1"/>
</dbReference>
<keyword evidence="4" id="KW-0663">Pyridoxal phosphate</keyword>
<dbReference type="InterPro" id="IPR015421">
    <property type="entry name" value="PyrdxlP-dep_Trfase_major"/>
</dbReference>
<evidence type="ECO:0000259" key="5">
    <source>
        <dbReference type="Pfam" id="PF00155"/>
    </source>
</evidence>
<dbReference type="Proteomes" id="UP001140258">
    <property type="component" value="Unassembled WGS sequence"/>
</dbReference>
<dbReference type="Gene3D" id="3.40.640.10">
    <property type="entry name" value="Type I PLP-dependent aspartate aminotransferase-like (Major domain)"/>
    <property type="match status" value="1"/>
</dbReference>
<accession>A0ABT2EV60</accession>
<evidence type="ECO:0000256" key="2">
    <source>
        <dbReference type="ARBA" id="ARBA00022576"/>
    </source>
</evidence>
<evidence type="ECO:0000313" key="6">
    <source>
        <dbReference type="EMBL" id="MCS3921735.1"/>
    </source>
</evidence>
<sequence>MRNNIVNKGTEELSYEIRGIVAVAERAQKLGKKIIWENIGDPIAKGEQMPEWIKEIVSESTLENKTYGYCPTQGLLETREFLADLNNSKNGAQITSDDMIFFNGLGDAITNIYGLMRKECRVIGPTPAYSTHSSAEGLYSNSSPVMYSLDKDNLWYPDLDDLENKVKYNPSVSGILLINPGNPTGAVYSKKVLSDIVDIANEYDVFILCDEIYQNLVYNGKKHVSLSEVIDDVCGISMKGISKDLPWPGSRCGWTEFYNKDKDPVFKKYVENIGKFKMIEVCSTTLPQTIIPKVMGDKRFEKSLGERKKYYEKASNYAYKTINKVEGVSVNLTNGAFYGALTFDDGVLNDKQHLKMDNELDTYINGVLDQCGQHSLVEKDKRFVYQLLGASGICMVPLTSFCSKHEGLRFTLLEKDENLMKWTFKTLSEKIDEYLNSSAN</sequence>
<proteinExistence type="predicted"/>
<evidence type="ECO:0000256" key="1">
    <source>
        <dbReference type="ARBA" id="ARBA00001933"/>
    </source>
</evidence>
<comment type="caution">
    <text evidence="6">The sequence shown here is derived from an EMBL/GenBank/DDBJ whole genome shotgun (WGS) entry which is preliminary data.</text>
</comment>
<protein>
    <submittedName>
        <fullName evidence="6">Aspartate/methionine/tyrosine aminotransferase</fullName>
    </submittedName>
</protein>
<dbReference type="EMBL" id="JANUCQ010000001">
    <property type="protein sequence ID" value="MCS3921735.1"/>
    <property type="molecule type" value="Genomic_DNA"/>
</dbReference>